<feature type="chain" id="PRO_5021413661" evidence="3">
    <location>
        <begin position="37"/>
        <end position="173"/>
    </location>
</feature>
<evidence type="ECO:0000256" key="2">
    <source>
        <dbReference type="ARBA" id="ARBA00022801"/>
    </source>
</evidence>
<evidence type="ECO:0000256" key="3">
    <source>
        <dbReference type="SAM" id="SignalP"/>
    </source>
</evidence>
<dbReference type="InterPro" id="IPR053753">
    <property type="entry name" value="RNase_N1/T1-like_sf"/>
</dbReference>
<gene>
    <name evidence="4" type="ORF">EAH77_19635</name>
</gene>
<name>A0A502G802_9GAMM</name>
<dbReference type="GO" id="GO:0003723">
    <property type="term" value="F:RNA binding"/>
    <property type="evidence" value="ECO:0007669"/>
    <property type="project" value="InterPro"/>
</dbReference>
<keyword evidence="5" id="KW-1185">Reference proteome</keyword>
<reference evidence="4 5" key="1">
    <citation type="journal article" date="2019" name="Environ. Microbiol.">
        <title>Species interactions and distinct microbial communities in high Arctic permafrost affected cryosols are associated with the CH4 and CO2 gas fluxes.</title>
        <authorList>
            <person name="Altshuler I."/>
            <person name="Hamel J."/>
            <person name="Turney S."/>
            <person name="Magnuson E."/>
            <person name="Levesque R."/>
            <person name="Greer C."/>
            <person name="Whyte L.G."/>
        </authorList>
    </citation>
    <scope>NUCLEOTIDE SEQUENCE [LARGE SCALE GENOMIC DNA]</scope>
    <source>
        <strain evidence="4 5">E4</strain>
    </source>
</reference>
<keyword evidence="3" id="KW-0732">Signal</keyword>
<dbReference type="PROSITE" id="PS51257">
    <property type="entry name" value="PROKAR_LIPOPROTEIN"/>
    <property type="match status" value="1"/>
</dbReference>
<evidence type="ECO:0000313" key="5">
    <source>
        <dbReference type="Proteomes" id="UP000317663"/>
    </source>
</evidence>
<evidence type="ECO:0000256" key="1">
    <source>
        <dbReference type="ARBA" id="ARBA00022722"/>
    </source>
</evidence>
<evidence type="ECO:0000313" key="4">
    <source>
        <dbReference type="EMBL" id="TPG57884.1"/>
    </source>
</evidence>
<keyword evidence="2" id="KW-0378">Hydrolase</keyword>
<feature type="signal peptide" evidence="3">
    <location>
        <begin position="1"/>
        <end position="36"/>
    </location>
</feature>
<keyword evidence="1" id="KW-0540">Nuclease</keyword>
<dbReference type="OrthoDB" id="5326845at2"/>
<dbReference type="EMBL" id="RCZD01000012">
    <property type="protein sequence ID" value="TPG57884.1"/>
    <property type="molecule type" value="Genomic_DNA"/>
</dbReference>
<accession>A0A502G802</accession>
<proteinExistence type="predicted"/>
<dbReference type="InterPro" id="IPR016191">
    <property type="entry name" value="Ribonuclease/ribotoxin"/>
</dbReference>
<dbReference type="Gene3D" id="3.40.20.20">
    <property type="match status" value="2"/>
</dbReference>
<protein>
    <submittedName>
        <fullName evidence="4">Ribonuclease</fullName>
    </submittedName>
</protein>
<organism evidence="4 5">
    <name type="scientific">Ewingella americana</name>
    <dbReference type="NCBI Taxonomy" id="41202"/>
    <lineage>
        <taxon>Bacteria</taxon>
        <taxon>Pseudomonadati</taxon>
        <taxon>Pseudomonadota</taxon>
        <taxon>Gammaproteobacteria</taxon>
        <taxon>Enterobacterales</taxon>
        <taxon>Yersiniaceae</taxon>
        <taxon>Ewingella</taxon>
    </lineage>
</organism>
<comment type="caution">
    <text evidence="4">The sequence shown here is derived from an EMBL/GenBank/DDBJ whole genome shotgun (WGS) entry which is preliminary data.</text>
</comment>
<dbReference type="RefSeq" id="WP_140474488.1">
    <property type="nucleotide sequence ID" value="NZ_RCZD01000012.1"/>
</dbReference>
<dbReference type="AlphaFoldDB" id="A0A502G802"/>
<dbReference type="SUPFAM" id="SSF53933">
    <property type="entry name" value="Microbial ribonucleases"/>
    <property type="match status" value="1"/>
</dbReference>
<sequence>MKKTPLSDLLPHRIAIALLNSALLACALSPVYSASAAESISCTTAVSEANKALHQLGVKPIQHEKELVQLLKILNRDDVLPSSYVTTAQAKEAGWSGKDNSSLWNSWSLNKKSIGGDSLENKALPEKYRWYSADIEAVRGNRSPKRLAYSPETQTRYLTTDLYHSWVKISPCE</sequence>
<dbReference type="GO" id="GO:0004540">
    <property type="term" value="F:RNA nuclease activity"/>
    <property type="evidence" value="ECO:0007669"/>
    <property type="project" value="InterPro"/>
</dbReference>
<dbReference type="Proteomes" id="UP000317663">
    <property type="component" value="Unassembled WGS sequence"/>
</dbReference>
<dbReference type="GO" id="GO:0016787">
    <property type="term" value="F:hydrolase activity"/>
    <property type="evidence" value="ECO:0007669"/>
    <property type="project" value="UniProtKB-KW"/>
</dbReference>